<dbReference type="OrthoDB" id="7063364at2"/>
<dbReference type="Proteomes" id="UP000321899">
    <property type="component" value="Unassembled WGS sequence"/>
</dbReference>
<dbReference type="Pfam" id="PF14343">
    <property type="entry name" value="PrcB_C"/>
    <property type="match status" value="1"/>
</dbReference>
<organism evidence="2 3">
    <name type="scientific">Desulfobotulus mexicanus</name>
    <dbReference type="NCBI Taxonomy" id="2586642"/>
    <lineage>
        <taxon>Bacteria</taxon>
        <taxon>Pseudomonadati</taxon>
        <taxon>Thermodesulfobacteriota</taxon>
        <taxon>Desulfobacteria</taxon>
        <taxon>Desulfobacterales</taxon>
        <taxon>Desulfobacteraceae</taxon>
        <taxon>Desulfobotulus</taxon>
    </lineage>
</organism>
<dbReference type="GO" id="GO:0006508">
    <property type="term" value="P:proteolysis"/>
    <property type="evidence" value="ECO:0007669"/>
    <property type="project" value="UniProtKB-KW"/>
</dbReference>
<sequence length="171" mass="18665">MKQKSWRILTGVLLVSLVLYGCIAAKKSMGGPPVAEMIYHGSDCGFRSDAPFGLWIGEISDFSRLETDGSLLCEAVRQRLEEVDFNLGGVLLLGLGMQKTGGYGIRLASTDLESSGDTAIVRLRMIRPSSGSRVTQALTWPCILIGIPHGEYRHVQAMDDAGRLMVKTRIH</sequence>
<evidence type="ECO:0000313" key="3">
    <source>
        <dbReference type="Proteomes" id="UP000321899"/>
    </source>
</evidence>
<reference evidence="2 3" key="1">
    <citation type="submission" date="2019-06" db="EMBL/GenBank/DDBJ databases">
        <title>Desulfobotulus mexicanus sp. nov., a novel sulfate-reducing bacterium isolated from the sediment of an alkaline crater lake in Mexico.</title>
        <authorList>
            <person name="Hirschler-Rea A."/>
        </authorList>
    </citation>
    <scope>NUCLEOTIDE SEQUENCE [LARGE SCALE GENOMIC DNA]</scope>
    <source>
        <strain evidence="2 3">PAR22N</strain>
    </source>
</reference>
<dbReference type="RefSeq" id="WP_139450666.1">
    <property type="nucleotide sequence ID" value="NZ_VDMB01000029.1"/>
</dbReference>
<evidence type="ECO:0000313" key="2">
    <source>
        <dbReference type="EMBL" id="TYT73444.1"/>
    </source>
</evidence>
<dbReference type="PROSITE" id="PS51257">
    <property type="entry name" value="PROKAR_LIPOPROTEIN"/>
    <property type="match status" value="1"/>
</dbReference>
<proteinExistence type="predicted"/>
<dbReference type="GO" id="GO:0008233">
    <property type="term" value="F:peptidase activity"/>
    <property type="evidence" value="ECO:0007669"/>
    <property type="project" value="UniProtKB-KW"/>
</dbReference>
<comment type="caution">
    <text evidence="2">The sequence shown here is derived from an EMBL/GenBank/DDBJ whole genome shotgun (WGS) entry which is preliminary data.</text>
</comment>
<dbReference type="EMBL" id="VDMB01000029">
    <property type="protein sequence ID" value="TYT73444.1"/>
    <property type="molecule type" value="Genomic_DNA"/>
</dbReference>
<feature type="domain" description="PrcB C-terminal" evidence="1">
    <location>
        <begin position="90"/>
        <end position="148"/>
    </location>
</feature>
<protein>
    <submittedName>
        <fullName evidence="2">Protease complex subunit PrcB family protein</fullName>
    </submittedName>
</protein>
<evidence type="ECO:0000259" key="1">
    <source>
        <dbReference type="Pfam" id="PF14343"/>
    </source>
</evidence>
<keyword evidence="2" id="KW-0378">Hydrolase</keyword>
<keyword evidence="3" id="KW-1185">Reference proteome</keyword>
<dbReference type="AlphaFoldDB" id="A0A5S5MCK9"/>
<gene>
    <name evidence="2" type="ORF">FIM25_14960</name>
</gene>
<keyword evidence="2" id="KW-0645">Protease</keyword>
<name>A0A5S5MCK9_9BACT</name>
<dbReference type="InterPro" id="IPR025748">
    <property type="entry name" value="PrcB_C_dom"/>
</dbReference>
<accession>A0A5S5MCK9</accession>